<feature type="coiled-coil region" evidence="1">
    <location>
        <begin position="4"/>
        <end position="34"/>
    </location>
</feature>
<evidence type="ECO:0000256" key="2">
    <source>
        <dbReference type="SAM" id="MobiDB-lite"/>
    </source>
</evidence>
<name>A0A7Z0A9I8_9MICO</name>
<dbReference type="EMBL" id="JACBZP010000001">
    <property type="protein sequence ID" value="NYI66078.1"/>
    <property type="molecule type" value="Genomic_DNA"/>
</dbReference>
<dbReference type="RefSeq" id="WP_179425190.1">
    <property type="nucleotide sequence ID" value="NZ_JACBZP010000001.1"/>
</dbReference>
<gene>
    <name evidence="3" type="ORF">BJY26_000384</name>
</gene>
<evidence type="ECO:0000313" key="4">
    <source>
        <dbReference type="Proteomes" id="UP000539111"/>
    </source>
</evidence>
<feature type="compositionally biased region" description="Polar residues" evidence="2">
    <location>
        <begin position="163"/>
        <end position="178"/>
    </location>
</feature>
<proteinExistence type="predicted"/>
<comment type="caution">
    <text evidence="3">The sequence shown here is derived from an EMBL/GenBank/DDBJ whole genome shotgun (WGS) entry which is preliminary data.</text>
</comment>
<reference evidence="3 4" key="1">
    <citation type="submission" date="2020-07" db="EMBL/GenBank/DDBJ databases">
        <title>Sequencing the genomes of 1000 actinobacteria strains.</title>
        <authorList>
            <person name="Klenk H.-P."/>
        </authorList>
    </citation>
    <scope>NUCLEOTIDE SEQUENCE [LARGE SCALE GENOMIC DNA]</scope>
    <source>
        <strain evidence="3 4">DSM 26341</strain>
    </source>
</reference>
<dbReference type="AlphaFoldDB" id="A0A7Z0A9I8"/>
<keyword evidence="1" id="KW-0175">Coiled coil</keyword>
<feature type="region of interest" description="Disordered" evidence="2">
    <location>
        <begin position="101"/>
        <end position="178"/>
    </location>
</feature>
<feature type="compositionally biased region" description="Basic and acidic residues" evidence="2">
    <location>
        <begin position="101"/>
        <end position="141"/>
    </location>
</feature>
<protein>
    <submittedName>
        <fullName evidence="3">Uncharacterized protein</fullName>
    </submittedName>
</protein>
<organism evidence="3 4">
    <name type="scientific">Spelaeicoccus albus</name>
    <dbReference type="NCBI Taxonomy" id="1280376"/>
    <lineage>
        <taxon>Bacteria</taxon>
        <taxon>Bacillati</taxon>
        <taxon>Actinomycetota</taxon>
        <taxon>Actinomycetes</taxon>
        <taxon>Micrococcales</taxon>
        <taxon>Brevibacteriaceae</taxon>
        <taxon>Spelaeicoccus</taxon>
    </lineage>
</organism>
<accession>A0A7Z0A9I8</accession>
<sequence>MITKKNRTSKVEELRRQLEEAEKAERARDKAEGLALRRAKKAAGDNHTRLALSLYDLLGVEPEQPTIRVIDGERKTVAVDKDESLRSQRLFDMVEEIVEKADPSLVERLKRADNQGRNERKPKAKKGEDEKPKNGADEPKAQRAAGVAASSSSQPAPTAPSPTNGQLQESGTPHHQPA</sequence>
<evidence type="ECO:0000256" key="1">
    <source>
        <dbReference type="SAM" id="Coils"/>
    </source>
</evidence>
<dbReference type="Proteomes" id="UP000539111">
    <property type="component" value="Unassembled WGS sequence"/>
</dbReference>
<keyword evidence="4" id="KW-1185">Reference proteome</keyword>
<feature type="compositionally biased region" description="Low complexity" evidence="2">
    <location>
        <begin position="144"/>
        <end position="156"/>
    </location>
</feature>
<evidence type="ECO:0000313" key="3">
    <source>
        <dbReference type="EMBL" id="NYI66078.1"/>
    </source>
</evidence>